<name>A0ABY5DNK9_9ACTN</name>
<dbReference type="InterPro" id="IPR043519">
    <property type="entry name" value="NT_sf"/>
</dbReference>
<dbReference type="Pfam" id="PF02410">
    <property type="entry name" value="RsfS"/>
    <property type="match status" value="1"/>
</dbReference>
<keyword evidence="2" id="KW-0678">Repressor</keyword>
<dbReference type="Gene3D" id="3.30.460.10">
    <property type="entry name" value="Beta Polymerase, domain 2"/>
    <property type="match status" value="1"/>
</dbReference>
<comment type="subcellular location">
    <subcellularLocation>
        <location evidence="2">Cytoplasm</location>
    </subcellularLocation>
</comment>
<keyword evidence="2" id="KW-0963">Cytoplasm</keyword>
<organism evidence="3 4">
    <name type="scientific">Paraconexibacter antarcticus</name>
    <dbReference type="NCBI Taxonomy" id="2949664"/>
    <lineage>
        <taxon>Bacteria</taxon>
        <taxon>Bacillati</taxon>
        <taxon>Actinomycetota</taxon>
        <taxon>Thermoleophilia</taxon>
        <taxon>Solirubrobacterales</taxon>
        <taxon>Paraconexibacteraceae</taxon>
        <taxon>Paraconexibacter</taxon>
    </lineage>
</organism>
<accession>A0ABY5DNK9</accession>
<comment type="subunit">
    <text evidence="2">Interacts with ribosomal protein uL14 (rplN).</text>
</comment>
<dbReference type="PANTHER" id="PTHR21043">
    <property type="entry name" value="IOJAP SUPERFAMILY ORTHOLOG"/>
    <property type="match status" value="1"/>
</dbReference>
<keyword evidence="2" id="KW-0810">Translation regulation</keyword>
<comment type="function">
    <text evidence="2">Functions as a ribosomal silencing factor. Interacts with ribosomal protein uL14 (rplN), blocking formation of intersubunit bridge B8. Prevents association of the 30S and 50S ribosomal subunits and the formation of functional ribosomes, thus repressing translation.</text>
</comment>
<evidence type="ECO:0000313" key="4">
    <source>
        <dbReference type="Proteomes" id="UP001056035"/>
    </source>
</evidence>
<comment type="similarity">
    <text evidence="1 2">Belongs to the Iojap/RsfS family.</text>
</comment>
<keyword evidence="4" id="KW-1185">Reference proteome</keyword>
<dbReference type="NCBIfam" id="TIGR00090">
    <property type="entry name" value="rsfS_iojap_ybeB"/>
    <property type="match status" value="1"/>
</dbReference>
<gene>
    <name evidence="2 3" type="primary">rsfS</name>
    <name evidence="3" type="ORF">NBH00_13605</name>
</gene>
<dbReference type="InterPro" id="IPR004394">
    <property type="entry name" value="Iojap/RsfS/C7orf30"/>
</dbReference>
<dbReference type="EMBL" id="CP098502">
    <property type="protein sequence ID" value="UTI62397.1"/>
    <property type="molecule type" value="Genomic_DNA"/>
</dbReference>
<dbReference type="PANTHER" id="PTHR21043:SF0">
    <property type="entry name" value="MITOCHONDRIAL ASSEMBLY OF RIBOSOMAL LARGE SUBUNIT PROTEIN 1"/>
    <property type="match status" value="1"/>
</dbReference>
<proteinExistence type="inferred from homology"/>
<dbReference type="Proteomes" id="UP001056035">
    <property type="component" value="Chromosome"/>
</dbReference>
<dbReference type="RefSeq" id="WP_254569135.1">
    <property type="nucleotide sequence ID" value="NZ_CP098502.1"/>
</dbReference>
<dbReference type="HAMAP" id="MF_01477">
    <property type="entry name" value="Iojap_RsfS"/>
    <property type="match status" value="1"/>
</dbReference>
<sequence length="135" mass="14716">MNPEELTQAIAAFAADKKAIDPIALDLRGVAGYTDVFVICTGNTERQVKAIHDGINEGMKKEHGILPRRVEGTGESTWVLLDYLDVVVHVFTPETREFYRLEQLWGDVERITLDLPAPVASSVLDPGSAAPLDAG</sequence>
<evidence type="ECO:0000256" key="1">
    <source>
        <dbReference type="ARBA" id="ARBA00010574"/>
    </source>
</evidence>
<dbReference type="SUPFAM" id="SSF81301">
    <property type="entry name" value="Nucleotidyltransferase"/>
    <property type="match status" value="1"/>
</dbReference>
<evidence type="ECO:0000256" key="2">
    <source>
        <dbReference type="HAMAP-Rule" id="MF_01477"/>
    </source>
</evidence>
<reference evidence="3 4" key="1">
    <citation type="submission" date="2022-06" db="EMBL/GenBank/DDBJ databases">
        <title>Paraconexibacter antarcticus.</title>
        <authorList>
            <person name="Kim C.S."/>
        </authorList>
    </citation>
    <scope>NUCLEOTIDE SEQUENCE [LARGE SCALE GENOMIC DNA]</scope>
    <source>
        <strain evidence="3 4">02-257</strain>
    </source>
</reference>
<evidence type="ECO:0000313" key="3">
    <source>
        <dbReference type="EMBL" id="UTI62397.1"/>
    </source>
</evidence>
<protein>
    <recommendedName>
        <fullName evidence="2">Ribosomal silencing factor RsfS</fullName>
    </recommendedName>
</protein>